<accession>A0A6M4IM04</accession>
<dbReference type="PANTHER" id="PTHR42831:SF3">
    <property type="entry name" value="1,2-PHENYLACETYL-COA EPOXIDASE, SUBUNIT D-RELATED"/>
    <property type="match status" value="1"/>
</dbReference>
<keyword evidence="4" id="KW-1185">Reference proteome</keyword>
<dbReference type="Pfam" id="PF23451">
    <property type="entry name" value="Zn_ribbon_PaaD"/>
    <property type="match status" value="1"/>
</dbReference>
<evidence type="ECO:0000313" key="3">
    <source>
        <dbReference type="EMBL" id="QJR35723.1"/>
    </source>
</evidence>
<gene>
    <name evidence="3" type="primary">paaJ</name>
    <name evidence="3" type="ORF">HKW67_09470</name>
</gene>
<dbReference type="Pfam" id="PF01883">
    <property type="entry name" value="FeS_assembly_P"/>
    <property type="match status" value="1"/>
</dbReference>
<proteinExistence type="predicted"/>
<dbReference type="AlphaFoldDB" id="A0A6M4IM04"/>
<evidence type="ECO:0000259" key="2">
    <source>
        <dbReference type="Pfam" id="PF23451"/>
    </source>
</evidence>
<evidence type="ECO:0000259" key="1">
    <source>
        <dbReference type="Pfam" id="PF01883"/>
    </source>
</evidence>
<dbReference type="PANTHER" id="PTHR42831">
    <property type="entry name" value="FE-S PROTEIN MATURATION AUXILIARY FACTOR YITW"/>
    <property type="match status" value="1"/>
</dbReference>
<dbReference type="SUPFAM" id="SSF117916">
    <property type="entry name" value="Fe-S cluster assembly (FSCA) domain-like"/>
    <property type="match status" value="1"/>
</dbReference>
<dbReference type="Proteomes" id="UP000500938">
    <property type="component" value="Chromosome"/>
</dbReference>
<sequence>MLSPDEVYGVLNTVMDPEVPVISVVELGIVRDVAIQNDAVTITITPTYSGCPAMREIEADIRTALVARGVHDVNVKLVLSPAWTTDWIGPDAREKLRAYGIAPPGRAEPQGLITLTRSRVAVQCPFCGSNDTRLQSEFGSTACKAIHVCNSCRQPFDEFKAL</sequence>
<feature type="domain" description="PaaD zinc beta ribbon" evidence="2">
    <location>
        <begin position="113"/>
        <end position="160"/>
    </location>
</feature>
<dbReference type="NCBIfam" id="TIGR02159">
    <property type="entry name" value="PA_CoA_Oxy4"/>
    <property type="match status" value="1"/>
</dbReference>
<dbReference type="InterPro" id="IPR011883">
    <property type="entry name" value="PaaD-like"/>
</dbReference>
<reference evidence="3 4" key="1">
    <citation type="submission" date="2020-05" db="EMBL/GenBank/DDBJ databases">
        <title>Complete genome sequence of Gemmatimonas greenlandica TET16.</title>
        <authorList>
            <person name="Zeng Y."/>
        </authorList>
    </citation>
    <scope>NUCLEOTIDE SEQUENCE [LARGE SCALE GENOMIC DNA]</scope>
    <source>
        <strain evidence="3 4">TET16</strain>
    </source>
</reference>
<dbReference type="InterPro" id="IPR052339">
    <property type="entry name" value="Fe-S_Maturation_MIP18"/>
</dbReference>
<dbReference type="EMBL" id="CP053085">
    <property type="protein sequence ID" value="QJR35723.1"/>
    <property type="molecule type" value="Genomic_DNA"/>
</dbReference>
<dbReference type="InterPro" id="IPR056572">
    <property type="entry name" value="Zn_ribbon_PaaD"/>
</dbReference>
<dbReference type="Gene3D" id="3.30.300.130">
    <property type="entry name" value="Fe-S cluster assembly (FSCA)"/>
    <property type="match status" value="1"/>
</dbReference>
<evidence type="ECO:0000313" key="4">
    <source>
        <dbReference type="Proteomes" id="UP000500938"/>
    </source>
</evidence>
<protein>
    <submittedName>
        <fullName evidence="3">Phenylacetate-CoA oxygenase subunit PaaJ</fullName>
    </submittedName>
</protein>
<dbReference type="InterPro" id="IPR002744">
    <property type="entry name" value="MIP18-like"/>
</dbReference>
<dbReference type="KEGG" id="ggr:HKW67_09470"/>
<name>A0A6M4IM04_9BACT</name>
<organism evidence="3 4">
    <name type="scientific">Gemmatimonas groenlandica</name>
    <dbReference type="NCBI Taxonomy" id="2732249"/>
    <lineage>
        <taxon>Bacteria</taxon>
        <taxon>Pseudomonadati</taxon>
        <taxon>Gemmatimonadota</taxon>
        <taxon>Gemmatimonadia</taxon>
        <taxon>Gemmatimonadales</taxon>
        <taxon>Gemmatimonadaceae</taxon>
        <taxon>Gemmatimonas</taxon>
    </lineage>
</organism>
<dbReference type="InterPro" id="IPR034904">
    <property type="entry name" value="FSCA_dom_sf"/>
</dbReference>
<dbReference type="RefSeq" id="WP_171225154.1">
    <property type="nucleotide sequence ID" value="NZ_CP053085.1"/>
</dbReference>
<feature type="domain" description="MIP18 family-like" evidence="1">
    <location>
        <begin position="5"/>
        <end position="75"/>
    </location>
</feature>